<accession>A0A1E4TMJ6</accession>
<proteinExistence type="predicted"/>
<feature type="region of interest" description="Disordered" evidence="1">
    <location>
        <begin position="214"/>
        <end position="275"/>
    </location>
</feature>
<name>A0A1E4TMJ6_9ASCO</name>
<feature type="compositionally biased region" description="Low complexity" evidence="1">
    <location>
        <begin position="264"/>
        <end position="275"/>
    </location>
</feature>
<dbReference type="Proteomes" id="UP000095023">
    <property type="component" value="Unassembled WGS sequence"/>
</dbReference>
<evidence type="ECO:0000313" key="2">
    <source>
        <dbReference type="EMBL" id="ODV92974.1"/>
    </source>
</evidence>
<dbReference type="EMBL" id="KV453841">
    <property type="protein sequence ID" value="ODV92974.1"/>
    <property type="molecule type" value="Genomic_DNA"/>
</dbReference>
<organism evidence="2 3">
    <name type="scientific">Tortispora caseinolytica NRRL Y-17796</name>
    <dbReference type="NCBI Taxonomy" id="767744"/>
    <lineage>
        <taxon>Eukaryota</taxon>
        <taxon>Fungi</taxon>
        <taxon>Dikarya</taxon>
        <taxon>Ascomycota</taxon>
        <taxon>Saccharomycotina</taxon>
        <taxon>Trigonopsidomycetes</taxon>
        <taxon>Trigonopsidales</taxon>
        <taxon>Trigonopsidaceae</taxon>
        <taxon>Tortispora</taxon>
    </lineage>
</organism>
<feature type="compositionally biased region" description="Polar residues" evidence="1">
    <location>
        <begin position="215"/>
        <end position="239"/>
    </location>
</feature>
<sequence length="540" mass="57462">MTSTVWSVITKTETYLCSPPVSTSTAYYRAYTSASGFAEVFDEDCKKASKSVSGWYCNACTPVAVTYVQEPPLESDGHVYVWPYYEQVEVSTSAGVDYSIEIPVVATTTIDPQPSSDTWGKYVLPNTYSPRSTHTPVLTQSIHALMRTRSHSAVTSNDADSKTSDIPSFHSDIPSLHSATLSLNSASHQAYATNSASPLSSLANNIMPNIRSRSDYSAESTSGDQSAQSDASYPSKTTNSASSQSVSAPAESSPAVEDRQLIPSVSSSSTSASSTISSYSLPYWNLSSFASNSKSSSESLSLSSNPLTSAAASLDTLIRSKSSSSIVSTVSSFSSFPISTFKSSVSASSSSVIESADPASTGVDPIIRSSSRSSIASAHSASPSSAAMNIDPVGLISSSSTVSSSVDPASDGADTLIRPGPILLLRALTLLLTVPTLLLDLAQALLHQHLQQSAPYLCHLGTHRVLRLHWNLHQSHQAHLQTLSPQLMLVVLTIVFGLYRGLRALTLPLSTLLLPRSTLQSKSTRVLQPRWILLHRLARL</sequence>
<dbReference type="AlphaFoldDB" id="A0A1E4TMJ6"/>
<reference evidence="3" key="1">
    <citation type="submission" date="2016-02" db="EMBL/GenBank/DDBJ databases">
        <title>Comparative genomics of biotechnologically important yeasts.</title>
        <authorList>
            <consortium name="DOE Joint Genome Institute"/>
            <person name="Riley R."/>
            <person name="Haridas S."/>
            <person name="Wolfe K.H."/>
            <person name="Lopes M.R."/>
            <person name="Hittinger C.T."/>
            <person name="Goker M."/>
            <person name="Salamov A."/>
            <person name="Wisecaver J."/>
            <person name="Long T.M."/>
            <person name="Aerts A.L."/>
            <person name="Barry K."/>
            <person name="Choi C."/>
            <person name="Clum A."/>
            <person name="Coughlan A.Y."/>
            <person name="Deshpande S."/>
            <person name="Douglass A.P."/>
            <person name="Hanson S.J."/>
            <person name="Klenk H.-P."/>
            <person name="Labutti K."/>
            <person name="Lapidus A."/>
            <person name="Lindquist E."/>
            <person name="Lipzen A."/>
            <person name="Meier-Kolthoff J.P."/>
            <person name="Ohm R.A."/>
            <person name="Otillar R.P."/>
            <person name="Pangilinan J."/>
            <person name="Peng Y."/>
            <person name="Rokas A."/>
            <person name="Rosa C.A."/>
            <person name="Scheuner C."/>
            <person name="Sibirny A.A."/>
            <person name="Slot J.C."/>
            <person name="Stielow J.B."/>
            <person name="Sun H."/>
            <person name="Kurtzman C.P."/>
            <person name="Blackwell M."/>
            <person name="Jeffries T.W."/>
            <person name="Grigoriev I.V."/>
        </authorList>
    </citation>
    <scope>NUCLEOTIDE SEQUENCE [LARGE SCALE GENOMIC DNA]</scope>
    <source>
        <strain evidence="3">NRRL Y-17796</strain>
    </source>
</reference>
<evidence type="ECO:0000313" key="3">
    <source>
        <dbReference type="Proteomes" id="UP000095023"/>
    </source>
</evidence>
<evidence type="ECO:0000256" key="1">
    <source>
        <dbReference type="SAM" id="MobiDB-lite"/>
    </source>
</evidence>
<protein>
    <submittedName>
        <fullName evidence="2">Uncharacterized protein</fullName>
    </submittedName>
</protein>
<gene>
    <name evidence="2" type="ORF">CANCADRAFT_96410</name>
</gene>
<keyword evidence="3" id="KW-1185">Reference proteome</keyword>
<feature type="compositionally biased region" description="Low complexity" evidence="1">
    <location>
        <begin position="240"/>
        <end position="255"/>
    </location>
</feature>